<feature type="binding site" evidence="8">
    <location>
        <position position="165"/>
    </location>
    <ligand>
        <name>substrate</name>
    </ligand>
</feature>
<dbReference type="Proteomes" id="UP001501459">
    <property type="component" value="Unassembled WGS sequence"/>
</dbReference>
<evidence type="ECO:0000313" key="10">
    <source>
        <dbReference type="EMBL" id="GAA0428670.1"/>
    </source>
</evidence>
<dbReference type="PANTHER" id="PTHR31689:SF0">
    <property type="entry name" value="DIAMINOPIMELATE EPIMERASE"/>
    <property type="match status" value="1"/>
</dbReference>
<dbReference type="SUPFAM" id="SSF54506">
    <property type="entry name" value="Diaminopimelate epimerase-like"/>
    <property type="match status" value="1"/>
</dbReference>
<comment type="pathway">
    <text evidence="1 8">Amino-acid biosynthesis; L-lysine biosynthesis via DAP pathway; DL-2,6-diaminopimelate from LL-2,6-diaminopimelate: step 1/1.</text>
</comment>
<evidence type="ECO:0000313" key="11">
    <source>
        <dbReference type="Proteomes" id="UP001501459"/>
    </source>
</evidence>
<evidence type="ECO:0000256" key="1">
    <source>
        <dbReference type="ARBA" id="ARBA00005196"/>
    </source>
</evidence>
<dbReference type="HAMAP" id="MF_00197">
    <property type="entry name" value="DAP_epimerase"/>
    <property type="match status" value="1"/>
</dbReference>
<organism evidence="10 11">
    <name type="scientific">Lentibacillus halophilus</name>
    <dbReference type="NCBI Taxonomy" id="295065"/>
    <lineage>
        <taxon>Bacteria</taxon>
        <taxon>Bacillati</taxon>
        <taxon>Bacillota</taxon>
        <taxon>Bacilli</taxon>
        <taxon>Bacillales</taxon>
        <taxon>Bacillaceae</taxon>
        <taxon>Lentibacillus</taxon>
    </lineage>
</organism>
<dbReference type="PROSITE" id="PS01326">
    <property type="entry name" value="DAP_EPIMERASE"/>
    <property type="match status" value="1"/>
</dbReference>
<comment type="function">
    <text evidence="8">Catalyzes the stereoinversion of LL-2,6-diaminopimelate (L,L-DAP) to meso-diaminopimelate (meso-DAP), a precursor of L-lysine and an essential component of the bacterial peptidoglycan.</text>
</comment>
<dbReference type="NCBIfam" id="TIGR00652">
    <property type="entry name" value="DapF"/>
    <property type="match status" value="1"/>
</dbReference>
<keyword evidence="5 8" id="KW-0457">Lysine biosynthesis</keyword>
<keyword evidence="4 8" id="KW-0028">Amino-acid biosynthesis</keyword>
<name>A0ABN0Z1Z3_9BACI</name>
<feature type="site" description="Could be important to modulate the pK values of the two catalytic cysteine residues" evidence="8">
    <location>
        <position position="216"/>
    </location>
</feature>
<evidence type="ECO:0000256" key="7">
    <source>
        <dbReference type="ARBA" id="ARBA00051712"/>
    </source>
</evidence>
<dbReference type="EMBL" id="BAAADM010000002">
    <property type="protein sequence ID" value="GAA0428670.1"/>
    <property type="molecule type" value="Genomic_DNA"/>
</dbReference>
<feature type="active site" evidence="9">
    <location>
        <position position="75"/>
    </location>
</feature>
<evidence type="ECO:0000256" key="5">
    <source>
        <dbReference type="ARBA" id="ARBA00023154"/>
    </source>
</evidence>
<feature type="binding site" evidence="8">
    <location>
        <position position="66"/>
    </location>
    <ligand>
        <name>substrate</name>
    </ligand>
</feature>
<evidence type="ECO:0000256" key="9">
    <source>
        <dbReference type="PROSITE-ProRule" id="PRU10125"/>
    </source>
</evidence>
<feature type="binding site" evidence="8">
    <location>
        <position position="198"/>
    </location>
    <ligand>
        <name>substrate</name>
    </ligand>
</feature>
<evidence type="ECO:0000256" key="3">
    <source>
        <dbReference type="ARBA" id="ARBA00013080"/>
    </source>
</evidence>
<feature type="binding site" evidence="8">
    <location>
        <position position="13"/>
    </location>
    <ligand>
        <name>substrate</name>
    </ligand>
</feature>
<keyword evidence="6 8" id="KW-0413">Isomerase</keyword>
<dbReference type="Gene3D" id="3.10.310.10">
    <property type="entry name" value="Diaminopimelate Epimerase, Chain A, domain 1"/>
    <property type="match status" value="2"/>
</dbReference>
<keyword evidence="8" id="KW-0963">Cytoplasm</keyword>
<comment type="similarity">
    <text evidence="2 8">Belongs to the diaminopimelate epimerase family.</text>
</comment>
<feature type="active site" description="Proton acceptor" evidence="8">
    <location>
        <position position="225"/>
    </location>
</feature>
<comment type="subunit">
    <text evidence="8">Homodimer.</text>
</comment>
<evidence type="ECO:0000256" key="8">
    <source>
        <dbReference type="HAMAP-Rule" id="MF_00197"/>
    </source>
</evidence>
<feature type="binding site" evidence="8">
    <location>
        <begin position="216"/>
        <end position="217"/>
    </location>
    <ligand>
        <name>substrate</name>
    </ligand>
</feature>
<comment type="caution">
    <text evidence="10">The sequence shown here is derived from an EMBL/GenBank/DDBJ whole genome shotgun (WGS) entry which is preliminary data.</text>
</comment>
<reference evidence="10 11" key="1">
    <citation type="journal article" date="2019" name="Int. J. Syst. Evol. Microbiol.">
        <title>The Global Catalogue of Microorganisms (GCM) 10K type strain sequencing project: providing services to taxonomists for standard genome sequencing and annotation.</title>
        <authorList>
            <consortium name="The Broad Institute Genomics Platform"/>
            <consortium name="The Broad Institute Genome Sequencing Center for Infectious Disease"/>
            <person name="Wu L."/>
            <person name="Ma J."/>
        </authorList>
    </citation>
    <scope>NUCLEOTIDE SEQUENCE [LARGE SCALE GENOMIC DNA]</scope>
    <source>
        <strain evidence="10 11">JCM 12149</strain>
    </source>
</reference>
<feature type="site" description="Could be important to modulate the pK values of the two catalytic cysteine residues" evidence="8">
    <location>
        <position position="167"/>
    </location>
</feature>
<comment type="subcellular location">
    <subcellularLocation>
        <location evidence="8">Cytoplasm</location>
    </subcellularLocation>
</comment>
<dbReference type="InterPro" id="IPR001653">
    <property type="entry name" value="DAP_epimerase_DapF"/>
</dbReference>
<sequence length="286" mass="31379">MKIPFTKMHGLGNNYIYIDRFACNINDDWLPYLARTVSDVHTGIGSDGLILIQPSKHADVGMRIFNKDGSEGKNCGNGLRCVAKYAYENGIVSETSFRIETKTNIVDADVYTDAGMVPYVTINMGMPILRRSDIPMDGDDRSSVVAEPVVIDDQSLSLTAVSMGNPHAVFFVEDIRSAPVETLGPRIETHQLFPEDVNAEFIEMISRNELNFRVWERGSGMTQACGTGACAAVVAAVLNERAERGEDVTVHLDGGDLYIQWQDHGDVLMTGGAETIASGDYHFHIT</sequence>
<dbReference type="InterPro" id="IPR018510">
    <property type="entry name" value="DAP_epimerase_AS"/>
</dbReference>
<comment type="caution">
    <text evidence="8">Lacks conserved residue(s) required for the propagation of feature annotation.</text>
</comment>
<dbReference type="EC" id="5.1.1.7" evidence="3 8"/>
<gene>
    <name evidence="8 10" type="primary">dapF</name>
    <name evidence="10" type="ORF">GCM10008983_01250</name>
</gene>
<keyword evidence="11" id="KW-1185">Reference proteome</keyword>
<protein>
    <recommendedName>
        <fullName evidence="3 8">Diaminopimelate epimerase</fullName>
        <shortName evidence="8">DAP epimerase</shortName>
        <ecNumber evidence="3 8">5.1.1.7</ecNumber>
    </recommendedName>
    <alternativeName>
        <fullName evidence="8">PLP-independent amino acid racemase</fullName>
    </alternativeName>
</protein>
<dbReference type="Pfam" id="PF01678">
    <property type="entry name" value="DAP_epimerase"/>
    <property type="match status" value="2"/>
</dbReference>
<evidence type="ECO:0000256" key="2">
    <source>
        <dbReference type="ARBA" id="ARBA00010219"/>
    </source>
</evidence>
<feature type="binding site" evidence="8">
    <location>
        <begin position="76"/>
        <end position="77"/>
    </location>
    <ligand>
        <name>substrate</name>
    </ligand>
</feature>
<feature type="active site" description="Proton donor" evidence="8">
    <location>
        <position position="75"/>
    </location>
</feature>
<comment type="catalytic activity">
    <reaction evidence="7 8">
        <text>(2S,6S)-2,6-diaminopimelate = meso-2,6-diaminopimelate</text>
        <dbReference type="Rhea" id="RHEA:15393"/>
        <dbReference type="ChEBI" id="CHEBI:57609"/>
        <dbReference type="ChEBI" id="CHEBI:57791"/>
        <dbReference type="EC" id="5.1.1.7"/>
    </reaction>
</comment>
<accession>A0ABN0Z1Z3</accession>
<feature type="binding site" evidence="8">
    <location>
        <begin position="226"/>
        <end position="227"/>
    </location>
    <ligand>
        <name>substrate</name>
    </ligand>
</feature>
<proteinExistence type="inferred from homology"/>
<dbReference type="PANTHER" id="PTHR31689">
    <property type="entry name" value="DIAMINOPIMELATE EPIMERASE, CHLOROPLASTIC"/>
    <property type="match status" value="1"/>
</dbReference>
<evidence type="ECO:0000256" key="4">
    <source>
        <dbReference type="ARBA" id="ARBA00022605"/>
    </source>
</evidence>
<evidence type="ECO:0000256" key="6">
    <source>
        <dbReference type="ARBA" id="ARBA00023235"/>
    </source>
</evidence>